<dbReference type="Proteomes" id="UP000197138">
    <property type="component" value="Unassembled WGS sequence"/>
</dbReference>
<organism evidence="2 3">
    <name type="scientific">Punica granatum</name>
    <name type="common">Pomegranate</name>
    <dbReference type="NCBI Taxonomy" id="22663"/>
    <lineage>
        <taxon>Eukaryota</taxon>
        <taxon>Viridiplantae</taxon>
        <taxon>Streptophyta</taxon>
        <taxon>Embryophyta</taxon>
        <taxon>Tracheophyta</taxon>
        <taxon>Spermatophyta</taxon>
        <taxon>Magnoliopsida</taxon>
        <taxon>eudicotyledons</taxon>
        <taxon>Gunneridae</taxon>
        <taxon>Pentapetalae</taxon>
        <taxon>rosids</taxon>
        <taxon>malvids</taxon>
        <taxon>Myrtales</taxon>
        <taxon>Lythraceae</taxon>
        <taxon>Punica</taxon>
    </lineage>
</organism>
<proteinExistence type="predicted"/>
<gene>
    <name evidence="2" type="ORF">CDL15_Pgr028807</name>
</gene>
<dbReference type="EMBL" id="MTKT01005739">
    <property type="protein sequence ID" value="OWM65089.1"/>
    <property type="molecule type" value="Genomic_DNA"/>
</dbReference>
<name>A0A218VXT4_PUNGR</name>
<dbReference type="AlphaFoldDB" id="A0A218VXT4"/>
<evidence type="ECO:0000313" key="3">
    <source>
        <dbReference type="Proteomes" id="UP000197138"/>
    </source>
</evidence>
<evidence type="ECO:0000313" key="2">
    <source>
        <dbReference type="EMBL" id="OWM65089.1"/>
    </source>
</evidence>
<feature type="compositionally biased region" description="Polar residues" evidence="1">
    <location>
        <begin position="53"/>
        <end position="65"/>
    </location>
</feature>
<feature type="region of interest" description="Disordered" evidence="1">
    <location>
        <begin position="1"/>
        <end position="97"/>
    </location>
</feature>
<accession>A0A218VXT4</accession>
<comment type="caution">
    <text evidence="2">The sequence shown here is derived from an EMBL/GenBank/DDBJ whole genome shotgun (WGS) entry which is preliminary data.</text>
</comment>
<evidence type="ECO:0000256" key="1">
    <source>
        <dbReference type="SAM" id="MobiDB-lite"/>
    </source>
</evidence>
<sequence length="97" mass="10135">MRDPVRPQIQPSHYLPRPSSPPWPGSSAPGLAPTLGPARPHSRPKAPFRSPTLAHSAQLPSVQPISPSPGPAPVQPVCTVQTASSRSDRPISGLNGD</sequence>
<reference evidence="3" key="1">
    <citation type="journal article" date="2017" name="Plant J.">
        <title>The pomegranate (Punica granatum L.) genome and the genomics of punicalagin biosynthesis.</title>
        <authorList>
            <person name="Qin G."/>
            <person name="Xu C."/>
            <person name="Ming R."/>
            <person name="Tang H."/>
            <person name="Guyot R."/>
            <person name="Kramer E.M."/>
            <person name="Hu Y."/>
            <person name="Yi X."/>
            <person name="Qi Y."/>
            <person name="Xu X."/>
            <person name="Gao Z."/>
            <person name="Pan H."/>
            <person name="Jian J."/>
            <person name="Tian Y."/>
            <person name="Yue Z."/>
            <person name="Xu Y."/>
        </authorList>
    </citation>
    <scope>NUCLEOTIDE SEQUENCE [LARGE SCALE GENOMIC DNA]</scope>
    <source>
        <strain evidence="3">cv. Dabenzi</strain>
    </source>
</reference>
<protein>
    <submittedName>
        <fullName evidence="2">Uncharacterized protein</fullName>
    </submittedName>
</protein>